<evidence type="ECO:0000259" key="4">
    <source>
        <dbReference type="Pfam" id="PF00535"/>
    </source>
</evidence>
<gene>
    <name evidence="5" type="ORF">GCM10007094_41450</name>
</gene>
<dbReference type="RefSeq" id="WP_189438718.1">
    <property type="nucleotide sequence ID" value="NZ_BMXE01000010.1"/>
</dbReference>
<dbReference type="EMBL" id="BMXE01000010">
    <property type="protein sequence ID" value="GHB47849.1"/>
    <property type="molecule type" value="Genomic_DNA"/>
</dbReference>
<organism evidence="5 6">
    <name type="scientific">Pseudovibrio japonicus</name>
    <dbReference type="NCBI Taxonomy" id="366534"/>
    <lineage>
        <taxon>Bacteria</taxon>
        <taxon>Pseudomonadati</taxon>
        <taxon>Pseudomonadota</taxon>
        <taxon>Alphaproteobacteria</taxon>
        <taxon>Hyphomicrobiales</taxon>
        <taxon>Stappiaceae</taxon>
        <taxon>Pseudovibrio</taxon>
    </lineage>
</organism>
<keyword evidence="6" id="KW-1185">Reference proteome</keyword>
<evidence type="ECO:0000256" key="2">
    <source>
        <dbReference type="ARBA" id="ARBA00022676"/>
    </source>
</evidence>
<dbReference type="CDD" id="cd04179">
    <property type="entry name" value="DPM_DPG-synthase_like"/>
    <property type="match status" value="1"/>
</dbReference>
<evidence type="ECO:0000256" key="1">
    <source>
        <dbReference type="ARBA" id="ARBA00006739"/>
    </source>
</evidence>
<feature type="domain" description="Glycosyltransferase 2-like" evidence="4">
    <location>
        <begin position="24"/>
        <end position="183"/>
    </location>
</feature>
<comment type="caution">
    <text evidence="5">The sequence shown here is derived from an EMBL/GenBank/DDBJ whole genome shotgun (WGS) entry which is preliminary data.</text>
</comment>
<dbReference type="Gene3D" id="3.90.550.10">
    <property type="entry name" value="Spore Coat Polysaccharide Biosynthesis Protein SpsA, Chain A"/>
    <property type="match status" value="1"/>
</dbReference>
<evidence type="ECO:0000313" key="5">
    <source>
        <dbReference type="EMBL" id="GHB47849.1"/>
    </source>
</evidence>
<dbReference type="SUPFAM" id="SSF53448">
    <property type="entry name" value="Nucleotide-diphospho-sugar transferases"/>
    <property type="match status" value="1"/>
</dbReference>
<sequence length="269" mass="29803">MTNLSGIPNYEVKEFAAKKARYCLCIFVLNEGARIRKQLKRCSKISDTVDIIIADGGSTDNSLDPSFLLNQGVRTLLTKAETGRLGTQLRMAMHYALEQGYQGVVTMDGNNKDNPEHALRFLSALDEGYDHVQGSRYIAGGKAINTPILRNLGICYVHAPLISFAAGFRYTDTTNGFRAYSKALLTSDDIALFRPIFVGYELHYYLAIRAANIGMRVKEVPVTRSYPRYEKTPTKITPIKGNLTIIVKLLMAVLGQFNPPKNSADRAAS</sequence>
<dbReference type="Proteomes" id="UP000637980">
    <property type="component" value="Unassembled WGS sequence"/>
</dbReference>
<evidence type="ECO:0000256" key="3">
    <source>
        <dbReference type="ARBA" id="ARBA00022679"/>
    </source>
</evidence>
<dbReference type="Pfam" id="PF00535">
    <property type="entry name" value="Glycos_transf_2"/>
    <property type="match status" value="1"/>
</dbReference>
<evidence type="ECO:0000313" key="6">
    <source>
        <dbReference type="Proteomes" id="UP000637980"/>
    </source>
</evidence>
<keyword evidence="2" id="KW-0328">Glycosyltransferase</keyword>
<dbReference type="InterPro" id="IPR029044">
    <property type="entry name" value="Nucleotide-diphossugar_trans"/>
</dbReference>
<dbReference type="InterPro" id="IPR039528">
    <property type="entry name" value="DPM1-like"/>
</dbReference>
<dbReference type="InterPro" id="IPR001173">
    <property type="entry name" value="Glyco_trans_2-like"/>
</dbReference>
<protein>
    <recommendedName>
        <fullName evidence="4">Glycosyltransferase 2-like domain-containing protein</fullName>
    </recommendedName>
</protein>
<dbReference type="PANTHER" id="PTHR43398">
    <property type="entry name" value="DOLICHOL-PHOSPHATE MANNOSYLTRANSFERASE SUBUNIT 1"/>
    <property type="match status" value="1"/>
</dbReference>
<accession>A0ABQ3EN40</accession>
<name>A0ABQ3EN40_9HYPH</name>
<comment type="similarity">
    <text evidence="1">Belongs to the glycosyltransferase 2 family.</text>
</comment>
<dbReference type="PANTHER" id="PTHR43398:SF1">
    <property type="entry name" value="DOLICHOL-PHOSPHATE MANNOSYLTRANSFERASE SUBUNIT 1"/>
    <property type="match status" value="1"/>
</dbReference>
<reference evidence="6" key="1">
    <citation type="journal article" date="2019" name="Int. J. Syst. Evol. Microbiol.">
        <title>The Global Catalogue of Microorganisms (GCM) 10K type strain sequencing project: providing services to taxonomists for standard genome sequencing and annotation.</title>
        <authorList>
            <consortium name="The Broad Institute Genomics Platform"/>
            <consortium name="The Broad Institute Genome Sequencing Center for Infectious Disease"/>
            <person name="Wu L."/>
            <person name="Ma J."/>
        </authorList>
    </citation>
    <scope>NUCLEOTIDE SEQUENCE [LARGE SCALE GENOMIC DNA]</scope>
    <source>
        <strain evidence="6">KCTC 12861</strain>
    </source>
</reference>
<proteinExistence type="inferred from homology"/>
<keyword evidence="3" id="KW-0808">Transferase</keyword>